<dbReference type="Pfam" id="PF12241">
    <property type="entry name" value="Enoyl_reductase"/>
    <property type="match status" value="1"/>
</dbReference>
<dbReference type="InterPro" id="IPR010758">
    <property type="entry name" value="Trans-2-enoyl-CoA_reductase"/>
</dbReference>
<feature type="binding site" evidence="9">
    <location>
        <begin position="74"/>
        <end position="75"/>
    </location>
    <ligand>
        <name>NAD(+)</name>
        <dbReference type="ChEBI" id="CHEBI:57540"/>
    </ligand>
</feature>
<comment type="caution">
    <text evidence="13">The sequence shown here is derived from an EMBL/GenBank/DDBJ whole genome shotgun (WGS) entry which is preliminary data.</text>
</comment>
<dbReference type="InterPro" id="IPR024906">
    <property type="entry name" value="Eno_Rdtase_FAD-bd_dom"/>
</dbReference>
<feature type="binding site" evidence="9">
    <location>
        <begin position="274"/>
        <end position="276"/>
    </location>
    <ligand>
        <name>NAD(+)</name>
        <dbReference type="ChEBI" id="CHEBI:57540"/>
    </ligand>
</feature>
<comment type="catalytic activity">
    <reaction evidence="9">
        <text>a 2,3-saturated acyl-[ACP] + NAD(+) = a (2E)-enoyl-[ACP] + NADH + H(+)</text>
        <dbReference type="Rhea" id="RHEA:10240"/>
        <dbReference type="Rhea" id="RHEA-COMP:9925"/>
        <dbReference type="Rhea" id="RHEA-COMP:9926"/>
        <dbReference type="ChEBI" id="CHEBI:15378"/>
        <dbReference type="ChEBI" id="CHEBI:57540"/>
        <dbReference type="ChEBI" id="CHEBI:57945"/>
        <dbReference type="ChEBI" id="CHEBI:78784"/>
        <dbReference type="ChEBI" id="CHEBI:78785"/>
        <dbReference type="EC" id="1.3.1.9"/>
    </reaction>
</comment>
<dbReference type="GO" id="GO:0004318">
    <property type="term" value="F:enoyl-[acyl-carrier-protein] reductase (NADH) activity"/>
    <property type="evidence" value="ECO:0007669"/>
    <property type="project" value="UniProtKB-EC"/>
</dbReference>
<protein>
    <recommendedName>
        <fullName evidence="9">Enoyl-[acyl-carrier-protein] reductase [NADH]</fullName>
        <shortName evidence="9">ENR</shortName>
        <ecNumber evidence="9">1.3.1.9</ecNumber>
    </recommendedName>
</protein>
<evidence type="ECO:0000256" key="5">
    <source>
        <dbReference type="ARBA" id="ARBA00023027"/>
    </source>
</evidence>
<reference evidence="14" key="1">
    <citation type="journal article" date="2019" name="Int. J. Syst. Evol. Microbiol.">
        <title>The Global Catalogue of Microorganisms (GCM) 10K type strain sequencing project: providing services to taxonomists for standard genome sequencing and annotation.</title>
        <authorList>
            <consortium name="The Broad Institute Genomics Platform"/>
            <consortium name="The Broad Institute Genome Sequencing Center for Infectious Disease"/>
            <person name="Wu L."/>
            <person name="Ma J."/>
        </authorList>
    </citation>
    <scope>NUCLEOTIDE SEQUENCE [LARGE SCALE GENOMIC DNA]</scope>
    <source>
        <strain evidence="14">KCTC 42248</strain>
    </source>
</reference>
<dbReference type="Pfam" id="PF12242">
    <property type="entry name" value="Eno-Rase_NADH_b"/>
    <property type="match status" value="1"/>
</dbReference>
<keyword evidence="14" id="KW-1185">Reference proteome</keyword>
<keyword evidence="7 9" id="KW-0275">Fatty acid biosynthesis</keyword>
<comment type="pathway">
    <text evidence="9">Lipid metabolism; fatty acid biosynthesis.</text>
</comment>
<dbReference type="InterPro" id="IPR050048">
    <property type="entry name" value="FabV-like_NADH_b"/>
</dbReference>
<feature type="binding site" evidence="9">
    <location>
        <position position="245"/>
    </location>
    <ligand>
        <name>NAD(+)</name>
        <dbReference type="ChEBI" id="CHEBI:57540"/>
    </ligand>
</feature>
<dbReference type="Gene3D" id="3.40.50.720">
    <property type="entry name" value="NAD(P)-binding Rossmann-like Domain"/>
    <property type="match status" value="1"/>
</dbReference>
<keyword evidence="3 9" id="KW-0276">Fatty acid metabolism</keyword>
<evidence type="ECO:0000256" key="1">
    <source>
        <dbReference type="ARBA" id="ARBA00011245"/>
    </source>
</evidence>
<feature type="site" description="Plays an important role in discriminating NADH against NADPH" evidence="9">
    <location>
        <position position="75"/>
    </location>
</feature>
<organism evidence="13 14">
    <name type="scientific">Sphingobacterium corticis</name>
    <dbReference type="NCBI Taxonomy" id="1812823"/>
    <lineage>
        <taxon>Bacteria</taxon>
        <taxon>Pseudomonadati</taxon>
        <taxon>Bacteroidota</taxon>
        <taxon>Sphingobacteriia</taxon>
        <taxon>Sphingobacteriales</taxon>
        <taxon>Sphingobacteriaceae</taxon>
        <taxon>Sphingobacterium</taxon>
    </lineage>
</organism>
<comment type="similarity">
    <text evidence="9">Belongs to the TER reductase family.</text>
</comment>
<keyword evidence="6 9" id="KW-0443">Lipid metabolism</keyword>
<dbReference type="PANTHER" id="PTHR37480">
    <property type="entry name" value="ENOYL-[ACYL-CARRIER-PROTEIN] REDUCTASE [NADH]"/>
    <property type="match status" value="1"/>
</dbReference>
<feature type="domain" description="Enoyl reductase FAD binding" evidence="10">
    <location>
        <begin position="325"/>
        <end position="387"/>
    </location>
</feature>
<evidence type="ECO:0000256" key="7">
    <source>
        <dbReference type="ARBA" id="ARBA00023160"/>
    </source>
</evidence>
<evidence type="ECO:0000256" key="8">
    <source>
        <dbReference type="ARBA" id="ARBA00048302"/>
    </source>
</evidence>
<keyword evidence="4 9" id="KW-0560">Oxidoreductase</keyword>
<sequence>MIIQPRVRGFICLTTHPDGTAKNVKNQIDYVKSKGAISNGPKKVLVIGASTGFGLSSRITAAFGSDAATLGVFFEKPAAAGKPGTAGWYNSAAFEKEAQAAGLYAKSINGDAFSDEVKKQAIQLIKEDLGQVDLVVYSLASPRRTHPKTGVAHSSVLKPIGQPFTDKTVDFHSGVVSDITINPIENDEDIDNTVAVMGGEDWRFWMEELKAAGVLAEGVKTVAYSYIGPELTYPIYRNGTIGRAKDDLEATVPALNELLADLNGVSYVSVNKALVTQSSSAIPVVPLYISLLYKVMKEKGIHEGTIEQMQRLFATQLYSGQAPALDEKGRIRVDDWEMRADVQEEVDALWKQTSTENLEEISDISGYRDEFFRLFGFHVDGIDYEADTNELVNVPSIQG</sequence>
<feature type="binding site" evidence="9">
    <location>
        <position position="226"/>
    </location>
    <ligand>
        <name>substrate</name>
    </ligand>
</feature>
<evidence type="ECO:0000259" key="11">
    <source>
        <dbReference type="Pfam" id="PF12241"/>
    </source>
</evidence>
<feature type="domain" description="Trans-2-enoyl-CoA reductase catalytic" evidence="11">
    <location>
        <begin position="82"/>
        <end position="318"/>
    </location>
</feature>
<dbReference type="Pfam" id="PF07055">
    <property type="entry name" value="Eno-Rase_FAD_bd"/>
    <property type="match status" value="1"/>
</dbReference>
<evidence type="ECO:0000259" key="10">
    <source>
        <dbReference type="Pfam" id="PF07055"/>
    </source>
</evidence>
<feature type="binding site" evidence="9">
    <location>
        <begin position="139"/>
        <end position="140"/>
    </location>
    <ligand>
        <name>NAD(+)</name>
        <dbReference type="ChEBI" id="CHEBI:57540"/>
    </ligand>
</feature>
<dbReference type="RefSeq" id="WP_380868728.1">
    <property type="nucleotide sequence ID" value="NZ_JBHUMA010000006.1"/>
</dbReference>
<evidence type="ECO:0000256" key="4">
    <source>
        <dbReference type="ARBA" id="ARBA00023002"/>
    </source>
</evidence>
<feature type="binding site" evidence="9">
    <location>
        <begin position="111"/>
        <end position="112"/>
    </location>
    <ligand>
        <name>NAD(+)</name>
        <dbReference type="ChEBI" id="CHEBI:57540"/>
    </ligand>
</feature>
<comment type="subunit">
    <text evidence="1 9">Monomer.</text>
</comment>
<keyword evidence="2 9" id="KW-0444">Lipid biosynthesis</keyword>
<evidence type="ECO:0000256" key="3">
    <source>
        <dbReference type="ARBA" id="ARBA00022832"/>
    </source>
</evidence>
<comment type="function">
    <text evidence="9">Involved in the final reduction of the elongation cycle of fatty acid synthesis (FAS II). Catalyzes the reduction of a carbon-carbon double bond in an enoyl moiety that is covalently linked to an acyl carrier protein (ACP).</text>
</comment>
<dbReference type="HAMAP" id="MF_01838">
    <property type="entry name" value="FabV_reductase"/>
    <property type="match status" value="1"/>
</dbReference>
<dbReference type="EC" id="1.3.1.9" evidence="9"/>
<dbReference type="NCBIfam" id="NF010177">
    <property type="entry name" value="PRK13656.1"/>
    <property type="match status" value="1"/>
</dbReference>
<dbReference type="EMBL" id="JBHUMA010000006">
    <property type="protein sequence ID" value="MFD2598652.1"/>
    <property type="molecule type" value="Genomic_DNA"/>
</dbReference>
<evidence type="ECO:0000313" key="14">
    <source>
        <dbReference type="Proteomes" id="UP001597393"/>
    </source>
</evidence>
<dbReference type="Proteomes" id="UP001597393">
    <property type="component" value="Unassembled WGS sequence"/>
</dbReference>
<keyword evidence="5 9" id="KW-0520">NAD</keyword>
<evidence type="ECO:0000256" key="9">
    <source>
        <dbReference type="HAMAP-Rule" id="MF_01838"/>
    </source>
</evidence>
<evidence type="ECO:0000256" key="6">
    <source>
        <dbReference type="ARBA" id="ARBA00023098"/>
    </source>
</evidence>
<feature type="active site" description="Proton donor" evidence="9">
    <location>
        <position position="236"/>
    </location>
</feature>
<dbReference type="NCBIfam" id="NF043048">
    <property type="entry name" value="EnoyACPredFabV"/>
    <property type="match status" value="1"/>
</dbReference>
<feature type="domain" description="Trans-2-enoyl-CoA reductase-like NAD(P)H binding" evidence="12">
    <location>
        <begin position="2"/>
        <end position="79"/>
    </location>
</feature>
<feature type="binding site" evidence="9">
    <location>
        <begin position="48"/>
        <end position="53"/>
    </location>
    <ligand>
        <name>NAD(+)</name>
        <dbReference type="ChEBI" id="CHEBI:57540"/>
    </ligand>
</feature>
<gene>
    <name evidence="9 13" type="primary">fabV</name>
    <name evidence="13" type="ORF">ACFSQ3_06775</name>
</gene>
<accession>A0ABW5NK84</accession>
<evidence type="ECO:0000313" key="13">
    <source>
        <dbReference type="EMBL" id="MFD2598652.1"/>
    </source>
</evidence>
<evidence type="ECO:0000259" key="12">
    <source>
        <dbReference type="Pfam" id="PF12242"/>
    </source>
</evidence>
<evidence type="ECO:0000256" key="2">
    <source>
        <dbReference type="ARBA" id="ARBA00022516"/>
    </source>
</evidence>
<comment type="catalytic activity">
    <reaction evidence="8">
        <text>a 2,3-saturated acyl-CoA + NAD(+) = a (2E)-enoyl-CoA + NADH + H(+)</text>
        <dbReference type="Rhea" id="RHEA:18177"/>
        <dbReference type="ChEBI" id="CHEBI:15378"/>
        <dbReference type="ChEBI" id="CHEBI:57540"/>
        <dbReference type="ChEBI" id="CHEBI:57945"/>
        <dbReference type="ChEBI" id="CHEBI:58856"/>
        <dbReference type="ChEBI" id="CHEBI:65111"/>
        <dbReference type="EC" id="1.3.1.44"/>
    </reaction>
</comment>
<dbReference type="PANTHER" id="PTHR37480:SF1">
    <property type="entry name" value="ENOYL-[ACYL-CARRIER-PROTEIN] REDUCTASE [NADH]"/>
    <property type="match status" value="1"/>
</dbReference>
<dbReference type="InterPro" id="IPR024910">
    <property type="entry name" value="Enoyl-CoA_Rdtase_cat_dom"/>
</dbReference>
<proteinExistence type="inferred from homology"/>
<name>A0ABW5NK84_9SPHI</name>